<sequence>MNLDAETFHVWQWTLFLSSIANFGEWKKITMAEFLWTFAVQEVLKKTVKLAAEQIGMGWGFKKGLSKMRDSLLMVQAILRDIDRIKSEYPDVKPWVEKLEDIVFEADILLDELAYEDLRRKV</sequence>
<gene>
    <name evidence="5" type="ORF">CITCOLO1_LOCUS17157</name>
</gene>
<evidence type="ECO:0000313" key="6">
    <source>
        <dbReference type="Proteomes" id="UP001642487"/>
    </source>
</evidence>
<keyword evidence="6" id="KW-1185">Reference proteome</keyword>
<keyword evidence="1" id="KW-0677">Repeat</keyword>
<keyword evidence="2" id="KW-0547">Nucleotide-binding</keyword>
<keyword evidence="3" id="KW-0611">Plant defense</keyword>
<dbReference type="Gene3D" id="1.20.5.4130">
    <property type="match status" value="1"/>
</dbReference>
<name>A0ABP0YX51_9ROSI</name>
<protein>
    <recommendedName>
        <fullName evidence="4">Disease resistance N-terminal domain-containing protein</fullName>
    </recommendedName>
</protein>
<dbReference type="EMBL" id="OZ021740">
    <property type="protein sequence ID" value="CAK9324909.1"/>
    <property type="molecule type" value="Genomic_DNA"/>
</dbReference>
<dbReference type="InterPro" id="IPR041118">
    <property type="entry name" value="Rx_N"/>
</dbReference>
<dbReference type="Pfam" id="PF18052">
    <property type="entry name" value="Rx_N"/>
    <property type="match status" value="1"/>
</dbReference>
<evidence type="ECO:0000256" key="2">
    <source>
        <dbReference type="ARBA" id="ARBA00022741"/>
    </source>
</evidence>
<organism evidence="5 6">
    <name type="scientific">Citrullus colocynthis</name>
    <name type="common">colocynth</name>
    <dbReference type="NCBI Taxonomy" id="252529"/>
    <lineage>
        <taxon>Eukaryota</taxon>
        <taxon>Viridiplantae</taxon>
        <taxon>Streptophyta</taxon>
        <taxon>Embryophyta</taxon>
        <taxon>Tracheophyta</taxon>
        <taxon>Spermatophyta</taxon>
        <taxon>Magnoliopsida</taxon>
        <taxon>eudicotyledons</taxon>
        <taxon>Gunneridae</taxon>
        <taxon>Pentapetalae</taxon>
        <taxon>rosids</taxon>
        <taxon>fabids</taxon>
        <taxon>Cucurbitales</taxon>
        <taxon>Cucurbitaceae</taxon>
        <taxon>Benincaseae</taxon>
        <taxon>Citrullus</taxon>
    </lineage>
</organism>
<evidence type="ECO:0000313" key="5">
    <source>
        <dbReference type="EMBL" id="CAK9324909.1"/>
    </source>
</evidence>
<evidence type="ECO:0000256" key="1">
    <source>
        <dbReference type="ARBA" id="ARBA00022737"/>
    </source>
</evidence>
<proteinExistence type="predicted"/>
<accession>A0ABP0YX51</accession>
<reference evidence="5 6" key="1">
    <citation type="submission" date="2024-03" db="EMBL/GenBank/DDBJ databases">
        <authorList>
            <person name="Gkanogiannis A."/>
            <person name="Becerra Lopez-Lavalle L."/>
        </authorList>
    </citation>
    <scope>NUCLEOTIDE SEQUENCE [LARGE SCALE GENOMIC DNA]</scope>
</reference>
<dbReference type="Proteomes" id="UP001642487">
    <property type="component" value="Chromosome 6"/>
</dbReference>
<feature type="domain" description="Disease resistance N-terminal" evidence="4">
    <location>
        <begin position="39"/>
        <end position="121"/>
    </location>
</feature>
<evidence type="ECO:0000256" key="3">
    <source>
        <dbReference type="ARBA" id="ARBA00022821"/>
    </source>
</evidence>
<evidence type="ECO:0000259" key="4">
    <source>
        <dbReference type="Pfam" id="PF18052"/>
    </source>
</evidence>